<dbReference type="SUPFAM" id="SSF56399">
    <property type="entry name" value="ADP-ribosylation"/>
    <property type="match status" value="1"/>
</dbReference>
<name>A0A314YXP3_PRUYE</name>
<proteinExistence type="predicted"/>
<accession>A0A314YXP3</accession>
<dbReference type="GO" id="GO:0005730">
    <property type="term" value="C:nucleolus"/>
    <property type="evidence" value="ECO:0007669"/>
    <property type="project" value="TreeGrafter"/>
</dbReference>
<comment type="caution">
    <text evidence="6">The sequence shown here is derived from an EMBL/GenBank/DDBJ whole genome shotgun (WGS) entry which is preliminary data.</text>
</comment>
<dbReference type="InterPro" id="IPR012317">
    <property type="entry name" value="Poly(ADP-ribose)pol_cat_dom"/>
</dbReference>
<evidence type="ECO:0000256" key="1">
    <source>
        <dbReference type="ARBA" id="ARBA00022676"/>
    </source>
</evidence>
<evidence type="ECO:0000256" key="4">
    <source>
        <dbReference type="RuleBase" id="RU362114"/>
    </source>
</evidence>
<dbReference type="EMBL" id="PJQY01000320">
    <property type="protein sequence ID" value="PQQ12965.1"/>
    <property type="molecule type" value="Genomic_DNA"/>
</dbReference>
<dbReference type="Gene3D" id="3.90.228.10">
    <property type="match status" value="1"/>
</dbReference>
<dbReference type="GO" id="GO:0070212">
    <property type="term" value="P:protein poly-ADP-ribosylation"/>
    <property type="evidence" value="ECO:0007669"/>
    <property type="project" value="TreeGrafter"/>
</dbReference>
<keyword evidence="3 4" id="KW-0520">NAD</keyword>
<dbReference type="EC" id="2.4.2.-" evidence="4"/>
<reference evidence="6 7" key="1">
    <citation type="submission" date="2018-02" db="EMBL/GenBank/DDBJ databases">
        <title>Draft genome of wild Prunus yedoensis var. nudiflora.</title>
        <authorList>
            <person name="Baek S."/>
            <person name="Kim J.-H."/>
            <person name="Choi K."/>
            <person name="Kim G.-B."/>
            <person name="Cho A."/>
            <person name="Jang H."/>
            <person name="Shin C.-H."/>
            <person name="Yu H.-J."/>
            <person name="Mun J.-H."/>
        </authorList>
    </citation>
    <scope>NUCLEOTIDE SEQUENCE [LARGE SCALE GENOMIC DNA]</scope>
    <source>
        <strain evidence="7">cv. Jeju island</strain>
        <tissue evidence="6">Leaf</tissue>
    </source>
</reference>
<dbReference type="Pfam" id="PF00644">
    <property type="entry name" value="PARP"/>
    <property type="match status" value="1"/>
</dbReference>
<evidence type="ECO:0000256" key="3">
    <source>
        <dbReference type="ARBA" id="ARBA00023027"/>
    </source>
</evidence>
<evidence type="ECO:0000256" key="2">
    <source>
        <dbReference type="ARBA" id="ARBA00022679"/>
    </source>
</evidence>
<keyword evidence="2 4" id="KW-0808">Transferase</keyword>
<keyword evidence="1 4" id="KW-0328">Glycosyltransferase</keyword>
<dbReference type="FunFam" id="3.90.228.10:FF:000010">
    <property type="entry name" value="Poly [ADP-ribose] polymerase"/>
    <property type="match status" value="1"/>
</dbReference>
<dbReference type="PANTHER" id="PTHR10459:SF106">
    <property type="entry name" value="PROTEIN ADP-RIBOSYLTRANSFERASE PARP3"/>
    <property type="match status" value="1"/>
</dbReference>
<dbReference type="AlphaFoldDB" id="A0A314YXP3"/>
<dbReference type="InterPro" id="IPR050800">
    <property type="entry name" value="ARTD/PARP"/>
</dbReference>
<gene>
    <name evidence="6" type="ORF">Pyn_36629</name>
</gene>
<keyword evidence="7" id="KW-1185">Reference proteome</keyword>
<dbReference type="GO" id="GO:0006302">
    <property type="term" value="P:double-strand break repair"/>
    <property type="evidence" value="ECO:0007669"/>
    <property type="project" value="TreeGrafter"/>
</dbReference>
<dbReference type="PROSITE" id="PS51059">
    <property type="entry name" value="PARP_CATALYTIC"/>
    <property type="match status" value="1"/>
</dbReference>
<sequence length="211" mass="23708">MGCSISPLDKESDDYKMILKYLETTYEPVKVGDVEYKVSVDNIFVVESSACPSVDEIKKLPNRFLLWCGTQSSNLLRHLHRGFLPAICSLPVPEATRYGFTAVDRPEGFLVLAVASLGDVITEIKSPPEDTKSLEDKKVGVKGLGRKKTDESEHFVWQDDIKVPCGRLVPSDNKDSVLEYNEYAVYDPKQVSIRFLVGVKYEEKNAVMEPE</sequence>
<dbReference type="PANTHER" id="PTHR10459">
    <property type="entry name" value="DNA LIGASE"/>
    <property type="match status" value="1"/>
</dbReference>
<protein>
    <recommendedName>
        <fullName evidence="4">Poly [ADP-ribose] polymerase</fullName>
        <shortName evidence="4">PARP</shortName>
        <ecNumber evidence="4">2.4.2.-</ecNumber>
    </recommendedName>
</protein>
<feature type="domain" description="PARP catalytic" evidence="5">
    <location>
        <begin position="1"/>
        <end position="208"/>
    </location>
</feature>
<dbReference type="GO" id="GO:0003950">
    <property type="term" value="F:NAD+ poly-ADP-ribosyltransferase activity"/>
    <property type="evidence" value="ECO:0007669"/>
    <property type="project" value="UniProtKB-UniRule"/>
</dbReference>
<evidence type="ECO:0000259" key="5">
    <source>
        <dbReference type="PROSITE" id="PS51059"/>
    </source>
</evidence>
<dbReference type="OrthoDB" id="429950at2759"/>
<dbReference type="Proteomes" id="UP000250321">
    <property type="component" value="Unassembled WGS sequence"/>
</dbReference>
<dbReference type="GO" id="GO:1990404">
    <property type="term" value="F:NAD+-protein mono-ADP-ribosyltransferase activity"/>
    <property type="evidence" value="ECO:0007669"/>
    <property type="project" value="TreeGrafter"/>
</dbReference>
<evidence type="ECO:0000313" key="7">
    <source>
        <dbReference type="Proteomes" id="UP000250321"/>
    </source>
</evidence>
<evidence type="ECO:0000313" key="6">
    <source>
        <dbReference type="EMBL" id="PQQ12965.1"/>
    </source>
</evidence>
<dbReference type="STRING" id="2094558.A0A314YXP3"/>
<organism evidence="6 7">
    <name type="scientific">Prunus yedoensis var. nudiflora</name>
    <dbReference type="NCBI Taxonomy" id="2094558"/>
    <lineage>
        <taxon>Eukaryota</taxon>
        <taxon>Viridiplantae</taxon>
        <taxon>Streptophyta</taxon>
        <taxon>Embryophyta</taxon>
        <taxon>Tracheophyta</taxon>
        <taxon>Spermatophyta</taxon>
        <taxon>Magnoliopsida</taxon>
        <taxon>eudicotyledons</taxon>
        <taxon>Gunneridae</taxon>
        <taxon>Pentapetalae</taxon>
        <taxon>rosids</taxon>
        <taxon>fabids</taxon>
        <taxon>Rosales</taxon>
        <taxon>Rosaceae</taxon>
        <taxon>Amygdaloideae</taxon>
        <taxon>Amygdaleae</taxon>
        <taxon>Prunus</taxon>
    </lineage>
</organism>